<dbReference type="InterPro" id="IPR036291">
    <property type="entry name" value="NAD(P)-bd_dom_sf"/>
</dbReference>
<dbReference type="PANTHER" id="PTHR43833:SF11">
    <property type="entry name" value="VOLTAGE-GATED POTASSIUM CHANNEL KCH"/>
    <property type="match status" value="1"/>
</dbReference>
<protein>
    <submittedName>
        <fullName evidence="4">Voltage-gated potassium channel protein</fullName>
    </submittedName>
</protein>
<dbReference type="PROSITE" id="PS51201">
    <property type="entry name" value="RCK_N"/>
    <property type="match status" value="1"/>
</dbReference>
<accession>A0A5Q0TB81</accession>
<dbReference type="SUPFAM" id="SSF81324">
    <property type="entry name" value="Voltage-gated potassium channels"/>
    <property type="match status" value="1"/>
</dbReference>
<evidence type="ECO:0000313" key="4">
    <source>
        <dbReference type="EMBL" id="QGA64412.1"/>
    </source>
</evidence>
<dbReference type="Proteomes" id="UP000348942">
    <property type="component" value="Chromosome 1"/>
</dbReference>
<keyword evidence="4" id="KW-0406">Ion transport</keyword>
<keyword evidence="2" id="KW-1133">Transmembrane helix</keyword>
<evidence type="ECO:0000256" key="1">
    <source>
        <dbReference type="ARBA" id="ARBA00004651"/>
    </source>
</evidence>
<dbReference type="Pfam" id="PF02254">
    <property type="entry name" value="TrkA_N"/>
    <property type="match status" value="1"/>
</dbReference>
<evidence type="ECO:0000313" key="5">
    <source>
        <dbReference type="Proteomes" id="UP000348942"/>
    </source>
</evidence>
<dbReference type="EMBL" id="CP045699">
    <property type="protein sequence ID" value="QGA64412.1"/>
    <property type="molecule type" value="Genomic_DNA"/>
</dbReference>
<dbReference type="SUPFAM" id="SSF51735">
    <property type="entry name" value="NAD(P)-binding Rossmann-fold domains"/>
    <property type="match status" value="1"/>
</dbReference>
<dbReference type="GO" id="GO:0034220">
    <property type="term" value="P:monoatomic ion transmembrane transport"/>
    <property type="evidence" value="ECO:0007669"/>
    <property type="project" value="UniProtKB-KW"/>
</dbReference>
<organism evidence="4 5">
    <name type="scientific">Vibrio algicola</name>
    <dbReference type="NCBI Taxonomy" id="2662262"/>
    <lineage>
        <taxon>Bacteria</taxon>
        <taxon>Pseudomonadati</taxon>
        <taxon>Pseudomonadota</taxon>
        <taxon>Gammaproteobacteria</taxon>
        <taxon>Vibrionales</taxon>
        <taxon>Vibrionaceae</taxon>
        <taxon>Vibrio</taxon>
    </lineage>
</organism>
<proteinExistence type="predicted"/>
<feature type="transmembrane region" description="Helical" evidence="2">
    <location>
        <begin position="115"/>
        <end position="132"/>
    </location>
</feature>
<dbReference type="InterPro" id="IPR050721">
    <property type="entry name" value="Trk_Ktr_HKT_K-transport"/>
</dbReference>
<keyword evidence="2" id="KW-0812">Transmembrane</keyword>
<keyword evidence="4" id="KW-0407">Ion channel</keyword>
<dbReference type="Gene3D" id="3.40.50.720">
    <property type="entry name" value="NAD(P)-binding Rossmann-like Domain"/>
    <property type="match status" value="1"/>
</dbReference>
<dbReference type="Gene3D" id="1.10.287.70">
    <property type="match status" value="1"/>
</dbReference>
<dbReference type="InterPro" id="IPR003148">
    <property type="entry name" value="RCK_N"/>
</dbReference>
<dbReference type="AlphaFoldDB" id="A0A5Q0TB81"/>
<dbReference type="PANTHER" id="PTHR43833">
    <property type="entry name" value="POTASSIUM CHANNEL PROTEIN 2-RELATED-RELATED"/>
    <property type="match status" value="1"/>
</dbReference>
<evidence type="ECO:0000256" key="2">
    <source>
        <dbReference type="SAM" id="Phobius"/>
    </source>
</evidence>
<keyword evidence="5" id="KW-1185">Reference proteome</keyword>
<feature type="transmembrane region" description="Helical" evidence="2">
    <location>
        <begin position="21"/>
        <end position="40"/>
    </location>
</feature>
<dbReference type="Pfam" id="PF07885">
    <property type="entry name" value="Ion_trans_2"/>
    <property type="match status" value="1"/>
</dbReference>
<keyword evidence="4" id="KW-0813">Transport</keyword>
<reference evidence="4 5" key="1">
    <citation type="submission" date="2019-10" db="EMBL/GenBank/DDBJ databases">
        <title>Vibrio sp. nov., isolated from Coralline algae surface.</title>
        <authorList>
            <person name="Geng Y."/>
            <person name="Zhang X."/>
        </authorList>
    </citation>
    <scope>NUCLEOTIDE SEQUENCE [LARGE SCALE GENOMIC DNA]</scope>
    <source>
        <strain evidence="4 5">SM1977</strain>
    </source>
</reference>
<feature type="transmembrane region" description="Helical" evidence="2">
    <location>
        <begin position="144"/>
        <end position="166"/>
    </location>
</feature>
<feature type="domain" description="RCK N-terminal" evidence="3">
    <location>
        <begin position="247"/>
        <end position="362"/>
    </location>
</feature>
<gene>
    <name evidence="4" type="ORF">GFB47_02655</name>
</gene>
<evidence type="ECO:0000259" key="3">
    <source>
        <dbReference type="PROSITE" id="PS51201"/>
    </source>
</evidence>
<comment type="subcellular location">
    <subcellularLocation>
        <location evidence="1">Cell membrane</location>
        <topology evidence="1">Multi-pass membrane protein</topology>
    </subcellularLocation>
</comment>
<dbReference type="GO" id="GO:0006813">
    <property type="term" value="P:potassium ion transport"/>
    <property type="evidence" value="ECO:0007669"/>
    <property type="project" value="InterPro"/>
</dbReference>
<dbReference type="NCBIfam" id="NF007828">
    <property type="entry name" value="PRK10537.1"/>
    <property type="match status" value="1"/>
</dbReference>
<name>A0A5Q0TB81_9VIBR</name>
<sequence>MILRLILKILKHKLLDICKPSWILAILVAINGYWFIKPVVQHTLEMLPSVLNWSLDWLDLINDIGLAELPRLLLGAGLIIMSIGLALQARLAWAFSLILLLVVAAISFLSSAPGLLLLSYTLVVTLLLLMYWKSFDSSSIAAGSLFALTSTGALMLYAVFGSLYLGDQFSAPIVDMPTAFYFSIVSMSTVGYGDLYPVTSTARLFTASIIVMGITVFATSISAIIGPVIGGNLKKIVKGRISNVMRKNHFIIVGVSPTAHSVYAGLVERGDAVTVVAPVGAEHEYPADADIVFGDPSSADVLVEAGASKAKYILALRNEDAENAFIVLAAKEVGDSDTKTIALVNSSKHIPQIRRVKPDVVFSLQLLGSELLVRTLKGETIDNKLITKLFFGAESTE</sequence>
<keyword evidence="2" id="KW-0472">Membrane</keyword>
<dbReference type="InterPro" id="IPR013099">
    <property type="entry name" value="K_chnl_dom"/>
</dbReference>
<feature type="transmembrane region" description="Helical" evidence="2">
    <location>
        <begin position="178"/>
        <end position="197"/>
    </location>
</feature>
<feature type="transmembrane region" description="Helical" evidence="2">
    <location>
        <begin position="91"/>
        <end position="109"/>
    </location>
</feature>
<dbReference type="GO" id="GO:0005886">
    <property type="term" value="C:plasma membrane"/>
    <property type="evidence" value="ECO:0007669"/>
    <property type="project" value="UniProtKB-SubCell"/>
</dbReference>
<feature type="transmembrane region" description="Helical" evidence="2">
    <location>
        <begin position="204"/>
        <end position="229"/>
    </location>
</feature>
<feature type="transmembrane region" description="Helical" evidence="2">
    <location>
        <begin position="60"/>
        <end position="84"/>
    </location>
</feature>